<name>A0ABR2M8E3_9ASPA</name>
<keyword evidence="3" id="KW-1185">Reference proteome</keyword>
<evidence type="ECO:0000313" key="3">
    <source>
        <dbReference type="Proteomes" id="UP001412067"/>
    </source>
</evidence>
<reference evidence="2 3" key="1">
    <citation type="journal article" date="2022" name="Nat. Plants">
        <title>Genomes of leafy and leafless Platanthera orchids illuminate the evolution of mycoheterotrophy.</title>
        <authorList>
            <person name="Li M.H."/>
            <person name="Liu K.W."/>
            <person name="Li Z."/>
            <person name="Lu H.C."/>
            <person name="Ye Q.L."/>
            <person name="Zhang D."/>
            <person name="Wang J.Y."/>
            <person name="Li Y.F."/>
            <person name="Zhong Z.M."/>
            <person name="Liu X."/>
            <person name="Yu X."/>
            <person name="Liu D.K."/>
            <person name="Tu X.D."/>
            <person name="Liu B."/>
            <person name="Hao Y."/>
            <person name="Liao X.Y."/>
            <person name="Jiang Y.T."/>
            <person name="Sun W.H."/>
            <person name="Chen J."/>
            <person name="Chen Y.Q."/>
            <person name="Ai Y."/>
            <person name="Zhai J.W."/>
            <person name="Wu S.S."/>
            <person name="Zhou Z."/>
            <person name="Hsiao Y.Y."/>
            <person name="Wu W.L."/>
            <person name="Chen Y.Y."/>
            <person name="Lin Y.F."/>
            <person name="Hsu J.L."/>
            <person name="Li C.Y."/>
            <person name="Wang Z.W."/>
            <person name="Zhao X."/>
            <person name="Zhong W.Y."/>
            <person name="Ma X.K."/>
            <person name="Ma L."/>
            <person name="Huang J."/>
            <person name="Chen G.Z."/>
            <person name="Huang M.Z."/>
            <person name="Huang L."/>
            <person name="Peng D.H."/>
            <person name="Luo Y.B."/>
            <person name="Zou S.Q."/>
            <person name="Chen S.P."/>
            <person name="Lan S."/>
            <person name="Tsai W.C."/>
            <person name="Van de Peer Y."/>
            <person name="Liu Z.J."/>
        </authorList>
    </citation>
    <scope>NUCLEOTIDE SEQUENCE [LARGE SCALE GENOMIC DNA]</scope>
    <source>
        <strain evidence="2">Lor288</strain>
    </source>
</reference>
<proteinExistence type="predicted"/>
<sequence length="173" mass="19191">MLRVADCELAADREGVLACHEMGGPMEEARVKLLETDGCRVRGCGTRWERHCDLDLGWIRAVRSIALSILLPFACVDLGSFAQIAAANRRLNCRSSLSPSPPNCRCKQESQTGAANRGRRRPLPMPVLRLSRCSARRTSFAITVLRRCVLHPSHFFRRSQTFAASSTVSPPSR</sequence>
<dbReference type="Proteomes" id="UP001412067">
    <property type="component" value="Unassembled WGS sequence"/>
</dbReference>
<gene>
    <name evidence="2" type="ORF">KSP40_PGU020647</name>
</gene>
<dbReference type="EMBL" id="JBBWWR010000011">
    <property type="protein sequence ID" value="KAK8960172.1"/>
    <property type="molecule type" value="Genomic_DNA"/>
</dbReference>
<evidence type="ECO:0000313" key="2">
    <source>
        <dbReference type="EMBL" id="KAK8960172.1"/>
    </source>
</evidence>
<evidence type="ECO:0000256" key="1">
    <source>
        <dbReference type="SAM" id="MobiDB-lite"/>
    </source>
</evidence>
<organism evidence="2 3">
    <name type="scientific">Platanthera guangdongensis</name>
    <dbReference type="NCBI Taxonomy" id="2320717"/>
    <lineage>
        <taxon>Eukaryota</taxon>
        <taxon>Viridiplantae</taxon>
        <taxon>Streptophyta</taxon>
        <taxon>Embryophyta</taxon>
        <taxon>Tracheophyta</taxon>
        <taxon>Spermatophyta</taxon>
        <taxon>Magnoliopsida</taxon>
        <taxon>Liliopsida</taxon>
        <taxon>Asparagales</taxon>
        <taxon>Orchidaceae</taxon>
        <taxon>Orchidoideae</taxon>
        <taxon>Orchideae</taxon>
        <taxon>Orchidinae</taxon>
        <taxon>Platanthera</taxon>
    </lineage>
</organism>
<comment type="caution">
    <text evidence="2">The sequence shown here is derived from an EMBL/GenBank/DDBJ whole genome shotgun (WGS) entry which is preliminary data.</text>
</comment>
<accession>A0ABR2M8E3</accession>
<protein>
    <submittedName>
        <fullName evidence="2">Uncharacterized protein</fullName>
    </submittedName>
</protein>
<feature type="region of interest" description="Disordered" evidence="1">
    <location>
        <begin position="97"/>
        <end position="121"/>
    </location>
</feature>